<protein>
    <submittedName>
        <fullName evidence="2">Uncharacterized protein</fullName>
    </submittedName>
</protein>
<feature type="region of interest" description="Disordered" evidence="1">
    <location>
        <begin position="99"/>
        <end position="145"/>
    </location>
</feature>
<feature type="compositionally biased region" description="Polar residues" evidence="1">
    <location>
        <begin position="121"/>
        <end position="134"/>
    </location>
</feature>
<feature type="region of interest" description="Disordered" evidence="1">
    <location>
        <begin position="1"/>
        <end position="26"/>
    </location>
</feature>
<proteinExistence type="predicted"/>
<evidence type="ECO:0000256" key="1">
    <source>
        <dbReference type="SAM" id="MobiDB-lite"/>
    </source>
</evidence>
<dbReference type="RefSeq" id="WP_267847026.1">
    <property type="nucleotide sequence ID" value="NZ_JAPMXC010000001.1"/>
</dbReference>
<keyword evidence="3" id="KW-1185">Reference proteome</keyword>
<organism evidence="2 3">
    <name type="scientific">Robbsia betulipollinis</name>
    <dbReference type="NCBI Taxonomy" id="2981849"/>
    <lineage>
        <taxon>Bacteria</taxon>
        <taxon>Pseudomonadati</taxon>
        <taxon>Pseudomonadota</taxon>
        <taxon>Betaproteobacteria</taxon>
        <taxon>Burkholderiales</taxon>
        <taxon>Burkholderiaceae</taxon>
        <taxon>Robbsia</taxon>
    </lineage>
</organism>
<comment type="caution">
    <text evidence="2">The sequence shown here is derived from an EMBL/GenBank/DDBJ whole genome shotgun (WGS) entry which is preliminary data.</text>
</comment>
<evidence type="ECO:0000313" key="2">
    <source>
        <dbReference type="EMBL" id="MCY0387272.1"/>
    </source>
</evidence>
<sequence length="145" mass="16086">MAQRQQTDQQGDRADRADQEAARQQASAALIARAEAVVREIEFDMDRAARHWRRAKIDIRAATAKLHAAQEAEARRHFEDDLRAADLYAAEARVVPTSASMRGAMHSPMASPRDSPMHAPVNTQHESDAPTTARNGAPRKLRNLV</sequence>
<evidence type="ECO:0000313" key="3">
    <source>
        <dbReference type="Proteomes" id="UP001082899"/>
    </source>
</evidence>
<reference evidence="2" key="1">
    <citation type="submission" date="2022-11" db="EMBL/GenBank/DDBJ databases">
        <title>Robbsia betulipollinis sp. nov., isolated from pollen of birch (Betula pendula).</title>
        <authorList>
            <person name="Shi H."/>
            <person name="Ambika Manirajan B."/>
            <person name="Ratering S."/>
            <person name="Geissler-Plaum R."/>
            <person name="Schnell S."/>
        </authorList>
    </citation>
    <scope>NUCLEOTIDE SEQUENCE</scope>
    <source>
        <strain evidence="2">Bb-Pol-6</strain>
    </source>
</reference>
<dbReference type="Proteomes" id="UP001082899">
    <property type="component" value="Unassembled WGS sequence"/>
</dbReference>
<accession>A0ABT3ZLQ4</accession>
<feature type="compositionally biased region" description="Basic and acidic residues" evidence="1">
    <location>
        <begin position="10"/>
        <end position="21"/>
    </location>
</feature>
<name>A0ABT3ZLQ4_9BURK</name>
<gene>
    <name evidence="2" type="ORF">OVY01_08495</name>
</gene>
<dbReference type="EMBL" id="JAPMXC010000001">
    <property type="protein sequence ID" value="MCY0387272.1"/>
    <property type="molecule type" value="Genomic_DNA"/>
</dbReference>